<protein>
    <submittedName>
        <fullName evidence="3">SRPBCC domain-containing protein</fullName>
    </submittedName>
</protein>
<dbReference type="InterPro" id="IPR013538">
    <property type="entry name" value="ASHA1/2-like_C"/>
</dbReference>
<comment type="similarity">
    <text evidence="1">Belongs to the AHA1 family.</text>
</comment>
<dbReference type="SUPFAM" id="SSF55961">
    <property type="entry name" value="Bet v1-like"/>
    <property type="match status" value="1"/>
</dbReference>
<proteinExistence type="inferred from homology"/>
<reference evidence="3 4" key="1">
    <citation type="submission" date="2019-07" db="EMBL/GenBank/DDBJ databases">
        <title>Microlunatus dokdonensis sp. nov. isolated from the rhizospheric soil of the wild plant Elymus tsukushiensis.</title>
        <authorList>
            <person name="Ghim S.-Y."/>
            <person name="Hwang Y.-J."/>
            <person name="Son J.-S."/>
            <person name="Shin J.-H."/>
        </authorList>
    </citation>
    <scope>NUCLEOTIDE SEQUENCE [LARGE SCALE GENOMIC DNA]</scope>
    <source>
        <strain evidence="3 4">KUDC0627</strain>
    </source>
</reference>
<gene>
    <name evidence="3" type="ORF">FOE78_16590</name>
</gene>
<dbReference type="Proteomes" id="UP000319263">
    <property type="component" value="Chromosome"/>
</dbReference>
<organism evidence="3 4">
    <name type="scientific">Microlunatus elymi</name>
    <dbReference type="NCBI Taxonomy" id="2596828"/>
    <lineage>
        <taxon>Bacteria</taxon>
        <taxon>Bacillati</taxon>
        <taxon>Actinomycetota</taxon>
        <taxon>Actinomycetes</taxon>
        <taxon>Propionibacteriales</taxon>
        <taxon>Propionibacteriaceae</taxon>
        <taxon>Microlunatus</taxon>
    </lineage>
</organism>
<evidence type="ECO:0000313" key="3">
    <source>
        <dbReference type="EMBL" id="QDP97324.1"/>
    </source>
</evidence>
<dbReference type="KEGG" id="mik:FOE78_16590"/>
<dbReference type="InterPro" id="IPR023393">
    <property type="entry name" value="START-like_dom_sf"/>
</dbReference>
<feature type="domain" description="Activator of Hsp90 ATPase homologue 1/2-like C-terminal" evidence="2">
    <location>
        <begin position="22"/>
        <end position="152"/>
    </location>
</feature>
<dbReference type="OrthoDB" id="8417725at2"/>
<dbReference type="CDD" id="cd07814">
    <property type="entry name" value="SRPBCC_CalC_Aha1-like"/>
    <property type="match status" value="1"/>
</dbReference>
<dbReference type="Gene3D" id="3.30.530.20">
    <property type="match status" value="1"/>
</dbReference>
<dbReference type="Pfam" id="PF08327">
    <property type="entry name" value="AHSA1"/>
    <property type="match status" value="1"/>
</dbReference>
<name>A0A516Q1M0_9ACTN</name>
<evidence type="ECO:0000259" key="2">
    <source>
        <dbReference type="Pfam" id="PF08327"/>
    </source>
</evidence>
<accession>A0A516Q1M0</accession>
<keyword evidence="4" id="KW-1185">Reference proteome</keyword>
<evidence type="ECO:0000313" key="4">
    <source>
        <dbReference type="Proteomes" id="UP000319263"/>
    </source>
</evidence>
<dbReference type="AlphaFoldDB" id="A0A516Q1M0"/>
<evidence type="ECO:0000256" key="1">
    <source>
        <dbReference type="ARBA" id="ARBA00006817"/>
    </source>
</evidence>
<sequence length="183" mass="20125">MTNPDRRGRVEHRAERTRALAASPEEVWDAIATADGISAWMVPTRLDAQIGGEVVFDHGFRSTGVITAYNPNQRFAYEEPWPMTDEMREWVADTAGHEVTDEELASISPVATEFLIESASGGSCILRVVTSSYGSGADWENEYFSEMVAGWGSVPFGPDEQAPWLDNLVGYLNAARAKEGTHQ</sequence>
<dbReference type="RefSeq" id="WP_143987283.1">
    <property type="nucleotide sequence ID" value="NZ_CP041692.1"/>
</dbReference>
<dbReference type="EMBL" id="CP041692">
    <property type="protein sequence ID" value="QDP97324.1"/>
    <property type="molecule type" value="Genomic_DNA"/>
</dbReference>